<dbReference type="Proteomes" id="UP000031572">
    <property type="component" value="Unassembled WGS sequence"/>
</dbReference>
<dbReference type="Pfam" id="PF04965">
    <property type="entry name" value="GPW_gp25"/>
    <property type="match status" value="1"/>
</dbReference>
<reference evidence="2 3" key="1">
    <citation type="submission" date="2014-12" db="EMBL/GenBank/DDBJ databases">
        <title>Denitrispirillum autotrophicum gen. nov., sp. nov., Denitrifying, Facultatively Autotrophic Bacteria Isolated from Rice Paddy Soil.</title>
        <authorList>
            <person name="Ishii S."/>
            <person name="Ashida N."/>
            <person name="Ohno H."/>
            <person name="Otsuka S."/>
            <person name="Yokota A."/>
            <person name="Senoo K."/>
        </authorList>
    </citation>
    <scope>NUCLEOTIDE SEQUENCE [LARGE SCALE GENOMIC DNA]</scope>
    <source>
        <strain evidence="2 3">TSA66</strain>
    </source>
</reference>
<dbReference type="InterPro" id="IPR007048">
    <property type="entry name" value="IraD/Gp25-like"/>
</dbReference>
<dbReference type="EMBL" id="JWJG01000028">
    <property type="protein sequence ID" value="KIF82526.1"/>
    <property type="molecule type" value="Genomic_DNA"/>
</dbReference>
<sequence>MNHGFSSRAKYSPTLFERLSDDAPREPTEQHPLRLITADALKESVACDLEALLNSRCAFSDEVFGRYPEALRSISSYGMSDFVGLSLANPGDRSHICRSLERTISIHERRLKQVRVSLELEDGAVNRLRFVINALLVVHPSTEPVFFDALLQPSTQQYLVNKAKHTAPI</sequence>
<proteinExistence type="predicted"/>
<evidence type="ECO:0000259" key="1">
    <source>
        <dbReference type="Pfam" id="PF04965"/>
    </source>
</evidence>
<name>A0A0C2BWY0_9BURK</name>
<feature type="domain" description="IraD/Gp25-like" evidence="1">
    <location>
        <begin position="40"/>
        <end position="140"/>
    </location>
</feature>
<organism evidence="2 3">
    <name type="scientific">Noviherbaspirillum autotrophicum</name>
    <dbReference type="NCBI Taxonomy" id="709839"/>
    <lineage>
        <taxon>Bacteria</taxon>
        <taxon>Pseudomonadati</taxon>
        <taxon>Pseudomonadota</taxon>
        <taxon>Betaproteobacteria</taxon>
        <taxon>Burkholderiales</taxon>
        <taxon>Oxalobacteraceae</taxon>
        <taxon>Noviherbaspirillum</taxon>
    </lineage>
</organism>
<accession>A0A0C2BWY0</accession>
<dbReference type="RefSeq" id="WP_040041200.1">
    <property type="nucleotide sequence ID" value="NZ_JWJG01000028.1"/>
</dbReference>
<dbReference type="PANTHER" id="PTHR38595">
    <property type="entry name" value="CYTOPLASMIC PROTEIN-RELATED"/>
    <property type="match status" value="1"/>
</dbReference>
<dbReference type="InterPro" id="IPR017737">
    <property type="entry name" value="TssE1-like"/>
</dbReference>
<comment type="caution">
    <text evidence="2">The sequence shown here is derived from an EMBL/GenBank/DDBJ whole genome shotgun (WGS) entry which is preliminary data.</text>
</comment>
<dbReference type="SUPFAM" id="SSF160719">
    <property type="entry name" value="gpW/gp25-like"/>
    <property type="match status" value="1"/>
</dbReference>
<dbReference type="PANTHER" id="PTHR38595:SF1">
    <property type="entry name" value="TYPE VI SECRETION SYSTEM COMPONENT TSSE1"/>
    <property type="match status" value="1"/>
</dbReference>
<dbReference type="STRING" id="709839.TSA66_19645"/>
<dbReference type="InterPro" id="IPR053176">
    <property type="entry name" value="T6SS_TssE1-like"/>
</dbReference>
<evidence type="ECO:0000313" key="3">
    <source>
        <dbReference type="Proteomes" id="UP000031572"/>
    </source>
</evidence>
<dbReference type="OrthoDB" id="119583at2"/>
<dbReference type="AlphaFoldDB" id="A0A0C2BWY0"/>
<keyword evidence="3" id="KW-1185">Reference proteome</keyword>
<evidence type="ECO:0000313" key="2">
    <source>
        <dbReference type="EMBL" id="KIF82526.1"/>
    </source>
</evidence>
<protein>
    <recommendedName>
        <fullName evidence="1">IraD/Gp25-like domain-containing protein</fullName>
    </recommendedName>
</protein>
<dbReference type="NCBIfam" id="TIGR03357">
    <property type="entry name" value="VI_zyme"/>
    <property type="match status" value="1"/>
</dbReference>
<gene>
    <name evidence="2" type="ORF">TSA66_19645</name>
</gene>